<organism evidence="1 2">
    <name type="scientific">Dolichospermum flos-aquae LEGE 04289</name>
    <dbReference type="NCBI Taxonomy" id="1828708"/>
    <lineage>
        <taxon>Bacteria</taxon>
        <taxon>Bacillati</taxon>
        <taxon>Cyanobacteriota</taxon>
        <taxon>Cyanophyceae</taxon>
        <taxon>Nostocales</taxon>
        <taxon>Aphanizomenonaceae</taxon>
        <taxon>Dolichospermum</taxon>
    </lineage>
</organism>
<comment type="caution">
    <text evidence="1">The sequence shown here is derived from an EMBL/GenBank/DDBJ whole genome shotgun (WGS) entry which is preliminary data.</text>
</comment>
<dbReference type="Proteomes" id="UP000597867">
    <property type="component" value="Unassembled WGS sequence"/>
</dbReference>
<sequence length="47" mass="5373">MLKLSLSESGGYRATCTELVEVSRDNVQDLRMYRIVIDELSVNIEIL</sequence>
<dbReference type="EMBL" id="JADEWF010000081">
    <property type="protein sequence ID" value="MBE9220639.1"/>
    <property type="molecule type" value="Genomic_DNA"/>
</dbReference>
<proteinExistence type="predicted"/>
<protein>
    <submittedName>
        <fullName evidence="1">Uncharacterized protein</fullName>
    </submittedName>
</protein>
<reference evidence="1" key="1">
    <citation type="submission" date="2020-10" db="EMBL/GenBank/DDBJ databases">
        <authorList>
            <person name="Castelo-Branco R."/>
            <person name="Eusebio N."/>
            <person name="Adriana R."/>
            <person name="Vieira A."/>
            <person name="Brugerolle De Fraissinette N."/>
            <person name="Rezende De Castro R."/>
            <person name="Schneider M.P."/>
            <person name="Vasconcelos V."/>
            <person name="Leao P.N."/>
        </authorList>
    </citation>
    <scope>NUCLEOTIDE SEQUENCE</scope>
    <source>
        <strain evidence="1">LEGE 04289</strain>
    </source>
</reference>
<name>A0ACC5Q6N6_DOLFA</name>
<keyword evidence="2" id="KW-1185">Reference proteome</keyword>
<gene>
    <name evidence="1" type="ORF">IQ222_18025</name>
</gene>
<accession>A0ACC5Q6N6</accession>
<evidence type="ECO:0000313" key="2">
    <source>
        <dbReference type="Proteomes" id="UP000597867"/>
    </source>
</evidence>
<evidence type="ECO:0000313" key="1">
    <source>
        <dbReference type="EMBL" id="MBE9220639.1"/>
    </source>
</evidence>